<evidence type="ECO:0000313" key="1">
    <source>
        <dbReference type="EMBL" id="MQQ50813.1"/>
    </source>
</evidence>
<dbReference type="AlphaFoldDB" id="A0A6I1UG22"/>
<comment type="caution">
    <text evidence="1">The sequence shown here is derived from an EMBL/GenBank/DDBJ whole genome shotgun (WGS) entry which is preliminary data.</text>
</comment>
<organism evidence="1 2">
    <name type="scientific">Streptococcus mitis</name>
    <dbReference type="NCBI Taxonomy" id="28037"/>
    <lineage>
        <taxon>Bacteria</taxon>
        <taxon>Bacillati</taxon>
        <taxon>Bacillota</taxon>
        <taxon>Bacilli</taxon>
        <taxon>Lactobacillales</taxon>
        <taxon>Streptococcaceae</taxon>
        <taxon>Streptococcus</taxon>
        <taxon>Streptococcus mitis group</taxon>
    </lineage>
</organism>
<proteinExistence type="predicted"/>
<gene>
    <name evidence="1" type="ORF">GEZ71_07060</name>
</gene>
<dbReference type="Proteomes" id="UP000466247">
    <property type="component" value="Unassembled WGS sequence"/>
</dbReference>
<dbReference type="EMBL" id="WIKC01000006">
    <property type="protein sequence ID" value="MQQ50813.1"/>
    <property type="molecule type" value="Genomic_DNA"/>
</dbReference>
<dbReference type="RefSeq" id="WP_153199150.1">
    <property type="nucleotide sequence ID" value="NZ_WIJF01000005.1"/>
</dbReference>
<accession>A0A6I1UG22</accession>
<evidence type="ECO:0000313" key="2">
    <source>
        <dbReference type="Proteomes" id="UP000466247"/>
    </source>
</evidence>
<name>A0A6I1UG22_STRMT</name>
<reference evidence="1 2" key="1">
    <citation type="submission" date="2019-10" db="EMBL/GenBank/DDBJ databases">
        <title>Streptococcus mitis of the oral and urogenital tracts.</title>
        <authorList>
            <person name="Price T."/>
            <person name="Mores C.R."/>
            <person name="Putonti C."/>
            <person name="Wolfe A.J."/>
        </authorList>
    </citation>
    <scope>NUCLEOTIDE SEQUENCE [LARGE SCALE GENOMIC DNA]</scope>
    <source>
        <strain evidence="1 2">SM09</strain>
    </source>
</reference>
<sequence length="404" mass="45975">MTAEIAILNKSGIVLAADSAVTISNNLGNAKAYNAANKLFSCGGNKNIAFMIYGNAEYMEIPWEIIFKEFRSETQIIDFRDLEECATSFFAFLKKEQFNDCHISKNIIISTFYRTLNYITNVASDFINEEQAKSNNHEIEDEKIIEILKNVILLVRKNNIDRKGIDFEITVEDFISEFFDFIDKDLKNFFKLDISEIFNDLVTLLYELVIYKNSFDNSSGIVFAGYGSNDLFPSLYSYEVDYSFNGKLKYTSQEKVNITVNGCSASITPFAQSDMVLTILKGMDPSIESEIIDKISASELTDNQKDDIIESVANFQKENFIDPILNIVSMLSVSELANMAETLVNLTSFKRHITDSLETVGGPVDVLVITRGDGPIWINRKEYFDLQKNIDYQLRKRDIRDGRN</sequence>
<protein>
    <submittedName>
        <fullName evidence="1">Uncharacterized protein</fullName>
    </submittedName>
</protein>